<evidence type="ECO:0000256" key="6">
    <source>
        <dbReference type="RuleBase" id="RU004355"/>
    </source>
</evidence>
<keyword evidence="2 5" id="KW-0540">Nuclease</keyword>
<dbReference type="GO" id="GO:0006308">
    <property type="term" value="P:DNA catabolic process"/>
    <property type="evidence" value="ECO:0007669"/>
    <property type="project" value="UniProtKB-UniRule"/>
</dbReference>
<dbReference type="GO" id="GO:0003676">
    <property type="term" value="F:nucleic acid binding"/>
    <property type="evidence" value="ECO:0007669"/>
    <property type="project" value="InterPro"/>
</dbReference>
<dbReference type="OrthoDB" id="9802795at2"/>
<dbReference type="NCBIfam" id="TIGR00237">
    <property type="entry name" value="xseA"/>
    <property type="match status" value="1"/>
</dbReference>
<evidence type="ECO:0000256" key="4">
    <source>
        <dbReference type="ARBA" id="ARBA00022839"/>
    </source>
</evidence>
<dbReference type="PANTHER" id="PTHR30008">
    <property type="entry name" value="EXODEOXYRIBONUCLEASE 7 LARGE SUBUNIT"/>
    <property type="match status" value="1"/>
</dbReference>
<evidence type="ECO:0000313" key="9">
    <source>
        <dbReference type="EMBL" id="SPF42088.1"/>
    </source>
</evidence>
<dbReference type="EMBL" id="OMOD01000136">
    <property type="protein sequence ID" value="SPF42088.1"/>
    <property type="molecule type" value="Genomic_DNA"/>
</dbReference>
<keyword evidence="1 5" id="KW-0963">Cytoplasm</keyword>
<dbReference type="CDD" id="cd04489">
    <property type="entry name" value="ExoVII_LU_OBF"/>
    <property type="match status" value="1"/>
</dbReference>
<dbReference type="HAMAP" id="MF_00378">
    <property type="entry name" value="Exonuc_7_L"/>
    <property type="match status" value="1"/>
</dbReference>
<dbReference type="EC" id="3.1.11.6" evidence="5"/>
<evidence type="ECO:0000256" key="5">
    <source>
        <dbReference type="HAMAP-Rule" id="MF_00378"/>
    </source>
</evidence>
<dbReference type="GO" id="GO:0005737">
    <property type="term" value="C:cytoplasm"/>
    <property type="evidence" value="ECO:0007669"/>
    <property type="project" value="UniProtKB-SubCell"/>
</dbReference>
<dbReference type="InterPro" id="IPR020579">
    <property type="entry name" value="Exonuc_VII_lsu_C"/>
</dbReference>
<comment type="subunit">
    <text evidence="5">Heterooligomer composed of large and small subunits.</text>
</comment>
<evidence type="ECO:0000313" key="10">
    <source>
        <dbReference type="Proteomes" id="UP000238701"/>
    </source>
</evidence>
<keyword evidence="3 5" id="KW-0378">Hydrolase</keyword>
<dbReference type="Proteomes" id="UP000238701">
    <property type="component" value="Unassembled WGS sequence"/>
</dbReference>
<dbReference type="InterPro" id="IPR025824">
    <property type="entry name" value="OB-fold_nuc-bd_dom"/>
</dbReference>
<evidence type="ECO:0000256" key="2">
    <source>
        <dbReference type="ARBA" id="ARBA00022722"/>
    </source>
</evidence>
<dbReference type="InterPro" id="IPR003753">
    <property type="entry name" value="Exonuc_VII_L"/>
</dbReference>
<reference evidence="10" key="1">
    <citation type="submission" date="2018-02" db="EMBL/GenBank/DDBJ databases">
        <authorList>
            <person name="Hausmann B."/>
        </authorList>
    </citation>
    <scope>NUCLEOTIDE SEQUENCE [LARGE SCALE GENOMIC DNA]</scope>
    <source>
        <strain evidence="10">Peat soil MAG SbA1</strain>
    </source>
</reference>
<evidence type="ECO:0000256" key="1">
    <source>
        <dbReference type="ARBA" id="ARBA00022490"/>
    </source>
</evidence>
<dbReference type="Pfam" id="PF13742">
    <property type="entry name" value="tRNA_anti_2"/>
    <property type="match status" value="1"/>
</dbReference>
<comment type="function">
    <text evidence="5">Bidirectionally degrades single-stranded DNA into large acid-insoluble oligonucleotides, which are then degraded further into small acid-soluble oligonucleotides.</text>
</comment>
<keyword evidence="4 5" id="KW-0269">Exonuclease</keyword>
<dbReference type="Pfam" id="PF02601">
    <property type="entry name" value="Exonuc_VII_L"/>
    <property type="match status" value="1"/>
</dbReference>
<comment type="subcellular location">
    <subcellularLocation>
        <location evidence="5 6">Cytoplasm</location>
    </subcellularLocation>
</comment>
<accession>A0A2U3KQZ1</accession>
<protein>
    <recommendedName>
        <fullName evidence="5">Exodeoxyribonuclease 7 large subunit</fullName>
        <ecNumber evidence="5">3.1.11.6</ecNumber>
    </recommendedName>
    <alternativeName>
        <fullName evidence="5">Exodeoxyribonuclease VII large subunit</fullName>
        <shortName evidence="5">Exonuclease VII large subunit</shortName>
    </alternativeName>
</protein>
<comment type="similarity">
    <text evidence="5 6">Belongs to the XseA family.</text>
</comment>
<evidence type="ECO:0000259" key="7">
    <source>
        <dbReference type="Pfam" id="PF02601"/>
    </source>
</evidence>
<dbReference type="AlphaFoldDB" id="A0A2U3KQZ1"/>
<sequence>MSSLADQMGFNFRPPERRVWKVRDLVAAVRTHIEREYSDAWVEGEISNFRAPDSGHLYFTLKDGNAQIRVVMFRSSARMLRFRPADGLEVVLRGRVTVYEDRGELQISAEYIEPKGAGSLQLAFEQLKARLEAEGLFAAVRKKPIPSLPARIGVVTSAQAAALRDILNILARRHHSVNVLIYPAQVQGEAAALEVTAGVRHFNQHHNVDVIIIARGGGSAEDLASFNDETLARTVAASHIPVISAVGHETDFTIVDFVADLRAPTPSAAAELVIRSRQEIDEQTASLDDRLARAMRYRLLIGRQALTELAQHRAFARMMEVIHRRQQALDDLAHRLELAQRQLLGQMRRHWETVSAAVRHYDLRLVLSGMRKELAGGTAALVAVMRNLLLQYKVRSERLHTALESLSPLAILERGYALVFDAEAKLLKDARRVKVGDEISARLAHGEIHAAVTKKQK</sequence>
<dbReference type="PANTHER" id="PTHR30008:SF0">
    <property type="entry name" value="EXODEOXYRIBONUCLEASE 7 LARGE SUBUNIT"/>
    <property type="match status" value="1"/>
</dbReference>
<feature type="domain" description="Exonuclease VII large subunit C-terminal" evidence="7">
    <location>
        <begin position="136"/>
        <end position="450"/>
    </location>
</feature>
<dbReference type="GO" id="GO:0008855">
    <property type="term" value="F:exodeoxyribonuclease VII activity"/>
    <property type="evidence" value="ECO:0007669"/>
    <property type="project" value="UniProtKB-UniRule"/>
</dbReference>
<name>A0A2U3KQZ1_9BACT</name>
<dbReference type="GO" id="GO:0009318">
    <property type="term" value="C:exodeoxyribonuclease VII complex"/>
    <property type="evidence" value="ECO:0007669"/>
    <property type="project" value="UniProtKB-UniRule"/>
</dbReference>
<proteinExistence type="inferred from homology"/>
<evidence type="ECO:0000259" key="8">
    <source>
        <dbReference type="Pfam" id="PF13742"/>
    </source>
</evidence>
<evidence type="ECO:0000256" key="3">
    <source>
        <dbReference type="ARBA" id="ARBA00022801"/>
    </source>
</evidence>
<feature type="domain" description="OB-fold nucleic acid binding" evidence="8">
    <location>
        <begin position="20"/>
        <end position="113"/>
    </location>
</feature>
<organism evidence="9 10">
    <name type="scientific">Candidatus Sulfotelmatobacter kueseliae</name>
    <dbReference type="NCBI Taxonomy" id="2042962"/>
    <lineage>
        <taxon>Bacteria</taxon>
        <taxon>Pseudomonadati</taxon>
        <taxon>Acidobacteriota</taxon>
        <taxon>Terriglobia</taxon>
        <taxon>Terriglobales</taxon>
        <taxon>Candidatus Korobacteraceae</taxon>
        <taxon>Candidatus Sulfotelmatobacter</taxon>
    </lineage>
</organism>
<gene>
    <name evidence="5 9" type="primary">xseA</name>
    <name evidence="9" type="ORF">SBA1_420008</name>
</gene>
<comment type="catalytic activity">
    <reaction evidence="5 6">
        <text>Exonucleolytic cleavage in either 5'- to 3'- or 3'- to 5'-direction to yield nucleoside 5'-phosphates.</text>
        <dbReference type="EC" id="3.1.11.6"/>
    </reaction>
</comment>